<organism evidence="1 2">
    <name type="scientific">Elysia marginata</name>
    <dbReference type="NCBI Taxonomy" id="1093978"/>
    <lineage>
        <taxon>Eukaryota</taxon>
        <taxon>Metazoa</taxon>
        <taxon>Spiralia</taxon>
        <taxon>Lophotrochozoa</taxon>
        <taxon>Mollusca</taxon>
        <taxon>Gastropoda</taxon>
        <taxon>Heterobranchia</taxon>
        <taxon>Euthyneura</taxon>
        <taxon>Panpulmonata</taxon>
        <taxon>Sacoglossa</taxon>
        <taxon>Placobranchoidea</taxon>
        <taxon>Plakobranchidae</taxon>
        <taxon>Elysia</taxon>
    </lineage>
</organism>
<keyword evidence="2" id="KW-1185">Reference proteome</keyword>
<keyword evidence="1" id="KW-0548">Nucleotidyltransferase</keyword>
<sequence length="117" mass="13221">MATMSWQTNCRACPEHNRVPQELASVISTSNGQFKPSPPSFTIFTTDGWAETWHGRSNTTRTQRKGLQDGFDVWVDSADLSEWDKHPDVLTRTTLKPDIVIHSPSTQHFIIVELTVP</sequence>
<dbReference type="EMBL" id="BMAT01011438">
    <property type="protein sequence ID" value="GFR72798.1"/>
    <property type="molecule type" value="Genomic_DNA"/>
</dbReference>
<dbReference type="AlphaFoldDB" id="A0AAV4FJF3"/>
<dbReference type="Proteomes" id="UP000762676">
    <property type="component" value="Unassembled WGS sequence"/>
</dbReference>
<evidence type="ECO:0000313" key="1">
    <source>
        <dbReference type="EMBL" id="GFR72798.1"/>
    </source>
</evidence>
<keyword evidence="1" id="KW-0808">Transferase</keyword>
<protein>
    <submittedName>
        <fullName evidence="1">Reverse transcriptase</fullName>
    </submittedName>
</protein>
<reference evidence="1 2" key="1">
    <citation type="journal article" date="2021" name="Elife">
        <title>Chloroplast acquisition without the gene transfer in kleptoplastic sea slugs, Plakobranchus ocellatus.</title>
        <authorList>
            <person name="Maeda T."/>
            <person name="Takahashi S."/>
            <person name="Yoshida T."/>
            <person name="Shimamura S."/>
            <person name="Takaki Y."/>
            <person name="Nagai Y."/>
            <person name="Toyoda A."/>
            <person name="Suzuki Y."/>
            <person name="Arimoto A."/>
            <person name="Ishii H."/>
            <person name="Satoh N."/>
            <person name="Nishiyama T."/>
            <person name="Hasebe M."/>
            <person name="Maruyama T."/>
            <person name="Minagawa J."/>
            <person name="Obokata J."/>
            <person name="Shigenobu S."/>
        </authorList>
    </citation>
    <scope>NUCLEOTIDE SEQUENCE [LARGE SCALE GENOMIC DNA]</scope>
</reference>
<accession>A0AAV4FJF3</accession>
<gene>
    <name evidence="1" type="ORF">ElyMa_005715400</name>
</gene>
<dbReference type="GO" id="GO:0003964">
    <property type="term" value="F:RNA-directed DNA polymerase activity"/>
    <property type="evidence" value="ECO:0007669"/>
    <property type="project" value="UniProtKB-KW"/>
</dbReference>
<comment type="caution">
    <text evidence="1">The sequence shown here is derived from an EMBL/GenBank/DDBJ whole genome shotgun (WGS) entry which is preliminary data.</text>
</comment>
<name>A0AAV4FJF3_9GAST</name>
<evidence type="ECO:0000313" key="2">
    <source>
        <dbReference type="Proteomes" id="UP000762676"/>
    </source>
</evidence>
<proteinExistence type="predicted"/>
<keyword evidence="1" id="KW-0695">RNA-directed DNA polymerase</keyword>